<sequence length="126" mass="13869">MKIGKLDHVNLRTTRLDELIAWYGDILGMEPGPRPDFPFPGAWLYAGNDAAIHLVGVEGPEATGSEAKLKLEHFAFTASGLEAFEARLNERGERYRRSVQPGTGTVAINVWDPDGNHIHVDFTPEG</sequence>
<accession>A0A0M6Y1M8</accession>
<dbReference type="RefSeq" id="WP_055654985.1">
    <property type="nucleotide sequence ID" value="NZ_CP045622.1"/>
</dbReference>
<dbReference type="Pfam" id="PF00903">
    <property type="entry name" value="Glyoxalase"/>
    <property type="match status" value="1"/>
</dbReference>
<evidence type="ECO:0000313" key="3">
    <source>
        <dbReference type="Proteomes" id="UP000048926"/>
    </source>
</evidence>
<dbReference type="SUPFAM" id="SSF54593">
    <property type="entry name" value="Glyoxalase/Bleomycin resistance protein/Dihydroxybiphenyl dioxygenase"/>
    <property type="match status" value="1"/>
</dbReference>
<dbReference type="PANTHER" id="PTHR46142:SF3">
    <property type="entry name" value="F18B13.24 PROTEIN"/>
    <property type="match status" value="1"/>
</dbReference>
<evidence type="ECO:0000259" key="1">
    <source>
        <dbReference type="PROSITE" id="PS51819"/>
    </source>
</evidence>
<proteinExistence type="predicted"/>
<dbReference type="EMBL" id="CXST01000001">
    <property type="protein sequence ID" value="CTQ42920.1"/>
    <property type="molecule type" value="Genomic_DNA"/>
</dbReference>
<dbReference type="Gene3D" id="3.10.180.10">
    <property type="entry name" value="2,3-Dihydroxybiphenyl 1,2-Dioxygenase, domain 1"/>
    <property type="match status" value="1"/>
</dbReference>
<dbReference type="PANTHER" id="PTHR46142">
    <property type="match status" value="1"/>
</dbReference>
<name>A0A0M6Y1M8_9HYPH</name>
<dbReference type="InterPro" id="IPR037523">
    <property type="entry name" value="VOC_core"/>
</dbReference>
<reference evidence="3" key="1">
    <citation type="submission" date="2015-07" db="EMBL/GenBank/DDBJ databases">
        <authorList>
            <person name="Rodrigo-Torres Lidia"/>
            <person name="Arahal R.David."/>
        </authorList>
    </citation>
    <scope>NUCLEOTIDE SEQUENCE [LARGE SCALE GENOMIC DNA]</scope>
    <source>
        <strain evidence="3">CECT 4801</strain>
    </source>
</reference>
<dbReference type="AlphaFoldDB" id="A0A0M6Y1M8"/>
<dbReference type="OrthoDB" id="5243302at2"/>
<dbReference type="PROSITE" id="PS51819">
    <property type="entry name" value="VOC"/>
    <property type="match status" value="1"/>
</dbReference>
<feature type="domain" description="VOC" evidence="1">
    <location>
        <begin position="5"/>
        <end position="123"/>
    </location>
</feature>
<evidence type="ECO:0000313" key="2">
    <source>
        <dbReference type="EMBL" id="CTQ42920.1"/>
    </source>
</evidence>
<keyword evidence="3" id="KW-1185">Reference proteome</keyword>
<dbReference type="STRING" id="187304.B0E33_23420"/>
<gene>
    <name evidence="2" type="ORF">LAL4801_01357</name>
</gene>
<dbReference type="InterPro" id="IPR004360">
    <property type="entry name" value="Glyas_Fos-R_dOase_dom"/>
</dbReference>
<dbReference type="InterPro" id="IPR029068">
    <property type="entry name" value="Glyas_Bleomycin-R_OHBP_Dase"/>
</dbReference>
<dbReference type="Proteomes" id="UP000048926">
    <property type="component" value="Unassembled WGS sequence"/>
</dbReference>
<organism evidence="2 3">
    <name type="scientific">Roseibium aggregatum</name>
    <dbReference type="NCBI Taxonomy" id="187304"/>
    <lineage>
        <taxon>Bacteria</taxon>
        <taxon>Pseudomonadati</taxon>
        <taxon>Pseudomonadota</taxon>
        <taxon>Alphaproteobacteria</taxon>
        <taxon>Hyphomicrobiales</taxon>
        <taxon>Stappiaceae</taxon>
        <taxon>Roseibium</taxon>
    </lineage>
</organism>
<protein>
    <submittedName>
        <fullName evidence="2">Glyoxalase-like domain protein</fullName>
    </submittedName>
</protein>